<evidence type="ECO:0000313" key="4">
    <source>
        <dbReference type="Proteomes" id="UP000076842"/>
    </source>
</evidence>
<dbReference type="AlphaFoldDB" id="A0A165K9F0"/>
<proteinExistence type="inferred from homology"/>
<comment type="pathway">
    <text evidence="1">tRNA modification; 5-methoxycarbonylmethyl-2-thiouridine-tRNA biosynthesis.</text>
</comment>
<dbReference type="OrthoDB" id="9995306at2759"/>
<accession>A0A165K9F0</accession>
<dbReference type="Proteomes" id="UP000076842">
    <property type="component" value="Unassembled WGS sequence"/>
</dbReference>
<dbReference type="FunCoup" id="A0A165K9F0">
    <property type="interactions" value="1"/>
</dbReference>
<name>A0A165K9F0_9BASI</name>
<dbReference type="STRING" id="1353952.A0A165K9F0"/>
<evidence type="ECO:0000256" key="1">
    <source>
        <dbReference type="ARBA" id="ARBA00005043"/>
    </source>
</evidence>
<evidence type="ECO:0000313" key="3">
    <source>
        <dbReference type="EMBL" id="KZT62852.1"/>
    </source>
</evidence>
<dbReference type="Gene3D" id="3.40.50.300">
    <property type="entry name" value="P-loop containing nucleotide triphosphate hydrolases"/>
    <property type="match status" value="1"/>
</dbReference>
<evidence type="ECO:0008006" key="5">
    <source>
        <dbReference type="Google" id="ProtNLM"/>
    </source>
</evidence>
<dbReference type="Pfam" id="PF09807">
    <property type="entry name" value="ELP6"/>
    <property type="match status" value="1"/>
</dbReference>
<dbReference type="PANTHER" id="PTHR16184">
    <property type="entry name" value="ELONGATOR COMPLEX PROTEIN 6"/>
    <property type="match status" value="1"/>
</dbReference>
<sequence length="260" mass="27991">MAVIANGLPVAALAEPGHFLLVNDRIASPGQFILHHILAGALKDVSATCVLVSFLEPLDHWKSIQNKMGVALPTYASRKSFIFVDAFSQITMPPTSPRSQDSLVVPPIDPDSPVPLRPLFDTIMGAVRSADPELPKLVLFDEVSLLEWLVPNQVEVTRFWRAVLALKEKLGFGLVVLQSLDASQSAMVDLLVSSSTMHLEISALASGRSSAVTGEIALQRGPLSLPDDASYKAARKQALQYRLTESGAVWIERGTGGGML</sequence>
<dbReference type="GO" id="GO:0002098">
    <property type="term" value="P:tRNA wobble uridine modification"/>
    <property type="evidence" value="ECO:0007669"/>
    <property type="project" value="InterPro"/>
</dbReference>
<dbReference type="InParanoid" id="A0A165K9F0"/>
<gene>
    <name evidence="3" type="ORF">CALCODRAFT_478760</name>
</gene>
<dbReference type="EMBL" id="KV423914">
    <property type="protein sequence ID" value="KZT62852.1"/>
    <property type="molecule type" value="Genomic_DNA"/>
</dbReference>
<keyword evidence="4" id="KW-1185">Reference proteome</keyword>
<dbReference type="InterPro" id="IPR018627">
    <property type="entry name" value="ELP6"/>
</dbReference>
<evidence type="ECO:0000256" key="2">
    <source>
        <dbReference type="ARBA" id="ARBA00008837"/>
    </source>
</evidence>
<protein>
    <recommendedName>
        <fullName evidence="5">Elongator complex protein 6</fullName>
    </recommendedName>
</protein>
<reference evidence="3 4" key="1">
    <citation type="journal article" date="2016" name="Mol. Biol. Evol.">
        <title>Comparative Genomics of Early-Diverging Mushroom-Forming Fungi Provides Insights into the Origins of Lignocellulose Decay Capabilities.</title>
        <authorList>
            <person name="Nagy L.G."/>
            <person name="Riley R."/>
            <person name="Tritt A."/>
            <person name="Adam C."/>
            <person name="Daum C."/>
            <person name="Floudas D."/>
            <person name="Sun H."/>
            <person name="Yadav J.S."/>
            <person name="Pangilinan J."/>
            <person name="Larsson K.H."/>
            <person name="Matsuura K."/>
            <person name="Barry K."/>
            <person name="Labutti K."/>
            <person name="Kuo R."/>
            <person name="Ohm R.A."/>
            <person name="Bhattacharya S.S."/>
            <person name="Shirouzu T."/>
            <person name="Yoshinaga Y."/>
            <person name="Martin F.M."/>
            <person name="Grigoriev I.V."/>
            <person name="Hibbett D.S."/>
        </authorList>
    </citation>
    <scope>NUCLEOTIDE SEQUENCE [LARGE SCALE GENOMIC DNA]</scope>
    <source>
        <strain evidence="3 4">HHB12733</strain>
    </source>
</reference>
<dbReference type="GO" id="GO:0033588">
    <property type="term" value="C:elongator holoenzyme complex"/>
    <property type="evidence" value="ECO:0007669"/>
    <property type="project" value="InterPro"/>
</dbReference>
<comment type="similarity">
    <text evidence="2">Belongs to the ELP6 family.</text>
</comment>
<dbReference type="UniPathway" id="UPA00988"/>
<organism evidence="3 4">
    <name type="scientific">Calocera cornea HHB12733</name>
    <dbReference type="NCBI Taxonomy" id="1353952"/>
    <lineage>
        <taxon>Eukaryota</taxon>
        <taxon>Fungi</taxon>
        <taxon>Dikarya</taxon>
        <taxon>Basidiomycota</taxon>
        <taxon>Agaricomycotina</taxon>
        <taxon>Dacrymycetes</taxon>
        <taxon>Dacrymycetales</taxon>
        <taxon>Dacrymycetaceae</taxon>
        <taxon>Calocera</taxon>
    </lineage>
</organism>
<dbReference type="InterPro" id="IPR027417">
    <property type="entry name" value="P-loop_NTPase"/>
</dbReference>
<dbReference type="PANTHER" id="PTHR16184:SF6">
    <property type="entry name" value="ELONGATOR COMPLEX PROTEIN 6"/>
    <property type="match status" value="1"/>
</dbReference>